<evidence type="ECO:0000313" key="2">
    <source>
        <dbReference type="EnsemblMetazoa" id="XP_028512832.1"/>
    </source>
</evidence>
<dbReference type="EnsemblMetazoa" id="XM_028657031.1">
    <property type="protein sequence ID" value="XP_028512832.1"/>
    <property type="gene ID" value="LOC110232161"/>
</dbReference>
<dbReference type="RefSeq" id="XP_028512833.1">
    <property type="nucleotide sequence ID" value="XM_028657032.1"/>
</dbReference>
<dbReference type="KEGG" id="epa:110232161"/>
<accession>A0A913YE71</accession>
<dbReference type="GeneID" id="110232161"/>
<protein>
    <submittedName>
        <fullName evidence="2">Uncharacterized protein</fullName>
    </submittedName>
</protein>
<dbReference type="RefSeq" id="XP_028512832.1">
    <property type="nucleotide sequence ID" value="XM_028657031.1"/>
</dbReference>
<dbReference type="EnsemblMetazoa" id="XM_028657032.1">
    <property type="protein sequence ID" value="XP_028512833.1"/>
    <property type="gene ID" value="LOC110232161"/>
</dbReference>
<evidence type="ECO:0000313" key="3">
    <source>
        <dbReference type="Proteomes" id="UP000887567"/>
    </source>
</evidence>
<dbReference type="EnsemblMetazoa" id="XM_021037278.2">
    <property type="protein sequence ID" value="XP_020892937.1"/>
    <property type="gene ID" value="LOC110232161"/>
</dbReference>
<evidence type="ECO:0000256" key="1">
    <source>
        <dbReference type="SAM" id="MobiDB-lite"/>
    </source>
</evidence>
<dbReference type="EnsemblMetazoa" id="XM_021037277.2">
    <property type="protein sequence ID" value="XP_020892936.1"/>
    <property type="gene ID" value="LOC110232161"/>
</dbReference>
<dbReference type="AlphaFoldDB" id="A0A913YE71"/>
<dbReference type="RefSeq" id="XP_020892940.1">
    <property type="nucleotide sequence ID" value="XM_021037281.2"/>
</dbReference>
<feature type="compositionally biased region" description="Low complexity" evidence="1">
    <location>
        <begin position="17"/>
        <end position="42"/>
    </location>
</feature>
<proteinExistence type="predicted"/>
<dbReference type="RefSeq" id="XP_020892937.1">
    <property type="nucleotide sequence ID" value="XM_021037278.2"/>
</dbReference>
<dbReference type="RefSeq" id="XP_020892936.1">
    <property type="nucleotide sequence ID" value="XM_021037277.2"/>
</dbReference>
<reference evidence="2" key="1">
    <citation type="submission" date="2022-11" db="UniProtKB">
        <authorList>
            <consortium name="EnsemblMetazoa"/>
        </authorList>
    </citation>
    <scope>IDENTIFICATION</scope>
</reference>
<dbReference type="OrthoDB" id="5995821at2759"/>
<organism evidence="2 3">
    <name type="scientific">Exaiptasia diaphana</name>
    <name type="common">Tropical sea anemone</name>
    <name type="synonym">Aiptasia pulchella</name>
    <dbReference type="NCBI Taxonomy" id="2652724"/>
    <lineage>
        <taxon>Eukaryota</taxon>
        <taxon>Metazoa</taxon>
        <taxon>Cnidaria</taxon>
        <taxon>Anthozoa</taxon>
        <taxon>Hexacorallia</taxon>
        <taxon>Actiniaria</taxon>
        <taxon>Aiptasiidae</taxon>
        <taxon>Exaiptasia</taxon>
    </lineage>
</organism>
<dbReference type="OMA" id="FGENEPF"/>
<dbReference type="RefSeq" id="XP_028512831.1">
    <property type="nucleotide sequence ID" value="XM_028657030.1"/>
</dbReference>
<dbReference type="EnsemblMetazoa" id="XM_028657030.1">
    <property type="protein sequence ID" value="XP_028512831.1"/>
    <property type="gene ID" value="LOC110232161"/>
</dbReference>
<name>A0A913YE71_EXADI</name>
<dbReference type="Proteomes" id="UP000887567">
    <property type="component" value="Unplaced"/>
</dbReference>
<keyword evidence="3" id="KW-1185">Reference proteome</keyword>
<sequence>MSKLDAKTTPTGDKNIIKSSSTTTKKITSSRTVTKTVVSGSSRNTNLQQFKTSATQNIFSEKSWTSSLHDGKFGSTLQEEKTVQFETNSSETKRQDFKGGLNFDAQHALHLKQGARPKTTSSSLIRSSAINSKLDSGFDLHSDLHIPSSIHHPSSLNMKEVWEEGLTLFPEYFPDVFSGQSLRERFQHSVSTNIPVKETKLLSSSTKQYSWEKLDGDEEGEAQKIANSWLQIFGESEPKRKEGEQKAIKNS</sequence>
<dbReference type="EnsemblMetazoa" id="XM_021037281.2">
    <property type="protein sequence ID" value="XP_020892940.1"/>
    <property type="gene ID" value="LOC110232161"/>
</dbReference>
<feature type="region of interest" description="Disordered" evidence="1">
    <location>
        <begin position="1"/>
        <end position="42"/>
    </location>
</feature>